<gene>
    <name evidence="1" type="ORF">CK203_022954</name>
</gene>
<protein>
    <submittedName>
        <fullName evidence="1">Uncharacterized protein</fullName>
    </submittedName>
</protein>
<dbReference type="Proteomes" id="UP000288805">
    <property type="component" value="Unassembled WGS sequence"/>
</dbReference>
<sequence>MNFMSYVAEVSRGWDEPNARNMGRMTSQPNAKGEMYILNDGIDMKAEIAAMERRLDELEMNQMQPVQAISQTPLQAMPCAICLSYEHLVDECPTIPAEREMFGDCNTYNSNWKDHPKFSWKPQPPQYQQPAQAPQQASILEQAMVNLCKVVGDFVGKQEAINAQINQRIDSMESTLNKRMDEMQNDMAQKLDILQDSISRLANLNTVQDKENSPSQPYQNSMSIHEMEAQDEESSMVKEVKTVITLSGKEIDLPTCKLEHKVESETEKEKREEIKGKKKGKSIEKDDYNFGIDEKSQRIVIKEELMKKHMPPPFFQALGIAKKLKKKNRSKIGVKRSENRGKTGVCEISQPLRNRHFVAKPFRNTIEVSAKIFAAAKPILAHECHFAAQEHLFRSCETHCEVKKADFATKVPFRKGFHGCESTFGTRVPFRSTVTLISQLRNGCEVPNVKNPNFTAAPPFRQLLDTSRSLPEVQIMYEISRLKAWEVTSPYIQTVLDLDLKRKIYGRLKMTVQTMNGNVAPPFRYCWTHF</sequence>
<comment type="caution">
    <text evidence="1">The sequence shown here is derived from an EMBL/GenBank/DDBJ whole genome shotgun (WGS) entry which is preliminary data.</text>
</comment>
<reference evidence="1 2" key="1">
    <citation type="journal article" date="2018" name="PLoS Genet.">
        <title>Population sequencing reveals clonal diversity and ancestral inbreeding in the grapevine cultivar Chardonnay.</title>
        <authorList>
            <person name="Roach M.J."/>
            <person name="Johnson D.L."/>
            <person name="Bohlmann J."/>
            <person name="van Vuuren H.J."/>
            <person name="Jones S.J."/>
            <person name="Pretorius I.S."/>
            <person name="Schmidt S.A."/>
            <person name="Borneman A.R."/>
        </authorList>
    </citation>
    <scope>NUCLEOTIDE SEQUENCE [LARGE SCALE GENOMIC DNA]</scope>
    <source>
        <strain evidence="2">cv. Chardonnay</strain>
        <tissue evidence="1">Leaf</tissue>
    </source>
</reference>
<dbReference type="EMBL" id="QGNW01000064">
    <property type="protein sequence ID" value="RVX03645.1"/>
    <property type="molecule type" value="Genomic_DNA"/>
</dbReference>
<evidence type="ECO:0000313" key="1">
    <source>
        <dbReference type="EMBL" id="RVX03645.1"/>
    </source>
</evidence>
<organism evidence="1 2">
    <name type="scientific">Vitis vinifera</name>
    <name type="common">Grape</name>
    <dbReference type="NCBI Taxonomy" id="29760"/>
    <lineage>
        <taxon>Eukaryota</taxon>
        <taxon>Viridiplantae</taxon>
        <taxon>Streptophyta</taxon>
        <taxon>Embryophyta</taxon>
        <taxon>Tracheophyta</taxon>
        <taxon>Spermatophyta</taxon>
        <taxon>Magnoliopsida</taxon>
        <taxon>eudicotyledons</taxon>
        <taxon>Gunneridae</taxon>
        <taxon>Pentapetalae</taxon>
        <taxon>rosids</taxon>
        <taxon>Vitales</taxon>
        <taxon>Vitaceae</taxon>
        <taxon>Viteae</taxon>
        <taxon>Vitis</taxon>
    </lineage>
</organism>
<dbReference type="AlphaFoldDB" id="A0A438J3Z4"/>
<accession>A0A438J3Z4</accession>
<proteinExistence type="predicted"/>
<name>A0A438J3Z4_VITVI</name>
<evidence type="ECO:0000313" key="2">
    <source>
        <dbReference type="Proteomes" id="UP000288805"/>
    </source>
</evidence>